<evidence type="ECO:0000256" key="6">
    <source>
        <dbReference type="ARBA" id="ARBA00022989"/>
    </source>
</evidence>
<comment type="similarity">
    <text evidence="9">Belongs to the FNT transporter (TC 1.A.16) family.</text>
</comment>
<comment type="subcellular location">
    <subcellularLocation>
        <location evidence="1">Cell inner membrane</location>
        <topology evidence="1">Multi-pass membrane protein</topology>
    </subcellularLocation>
</comment>
<evidence type="ECO:0000256" key="8">
    <source>
        <dbReference type="ARBA" id="ARBA00035914"/>
    </source>
</evidence>
<sequence>MLWLKPAVASPGGQLAKNWLNVYFGNLIGALLFVLLMWLSGEYMTANGQWGFNVLQTADHKMHHTFIEAVCLGILANLMVCLAVWMSYSGRSLMDKAFIMVLPVAMFVASGF</sequence>
<evidence type="ECO:0000256" key="5">
    <source>
        <dbReference type="ARBA" id="ARBA00022692"/>
    </source>
</evidence>
<dbReference type="PROSITE" id="PS01006">
    <property type="entry name" value="FORMATE_NITRITE_TP_2"/>
    <property type="match status" value="1"/>
</dbReference>
<keyword evidence="2" id="KW-0813">Transport</keyword>
<dbReference type="AlphaFoldDB" id="A0A379TDF1"/>
<evidence type="ECO:0000256" key="10">
    <source>
        <dbReference type="SAM" id="Phobius"/>
    </source>
</evidence>
<evidence type="ECO:0000313" key="12">
    <source>
        <dbReference type="Proteomes" id="UP000254741"/>
    </source>
</evidence>
<evidence type="ECO:0000256" key="2">
    <source>
        <dbReference type="ARBA" id="ARBA00022448"/>
    </source>
</evidence>
<evidence type="ECO:0000256" key="4">
    <source>
        <dbReference type="ARBA" id="ARBA00022519"/>
    </source>
</evidence>
<dbReference type="Pfam" id="PF01226">
    <property type="entry name" value="Form_Nir_trans"/>
    <property type="match status" value="1"/>
</dbReference>
<keyword evidence="5 10" id="KW-0812">Transmembrane</keyword>
<keyword evidence="4" id="KW-0997">Cell inner membrane</keyword>
<name>A0A379TDF1_SALER</name>
<protein>
    <submittedName>
        <fullName evidence="11">Formate transporter</fullName>
    </submittedName>
</protein>
<reference evidence="11 12" key="1">
    <citation type="submission" date="2018-06" db="EMBL/GenBank/DDBJ databases">
        <authorList>
            <consortium name="Pathogen Informatics"/>
            <person name="Doyle S."/>
        </authorList>
    </citation>
    <scope>NUCLEOTIDE SEQUENCE [LARGE SCALE GENOMIC DNA]</scope>
    <source>
        <strain evidence="11 12">NCTC8297</strain>
    </source>
</reference>
<feature type="transmembrane region" description="Helical" evidence="10">
    <location>
        <begin position="66"/>
        <end position="87"/>
    </location>
</feature>
<evidence type="ECO:0000256" key="7">
    <source>
        <dbReference type="ARBA" id="ARBA00023136"/>
    </source>
</evidence>
<evidence type="ECO:0000256" key="3">
    <source>
        <dbReference type="ARBA" id="ARBA00022475"/>
    </source>
</evidence>
<gene>
    <name evidence="11" type="primary">focA_2</name>
    <name evidence="11" type="ORF">NCTC8297_03762</name>
</gene>
<keyword evidence="7 10" id="KW-0472">Membrane</keyword>
<dbReference type="GO" id="GO:0015499">
    <property type="term" value="F:formate transmembrane transporter activity"/>
    <property type="evidence" value="ECO:0007669"/>
    <property type="project" value="TreeGrafter"/>
</dbReference>
<evidence type="ECO:0000256" key="1">
    <source>
        <dbReference type="ARBA" id="ARBA00004429"/>
    </source>
</evidence>
<comment type="catalytic activity">
    <reaction evidence="8">
        <text>formate(in) = formate(out)</text>
        <dbReference type="Rhea" id="RHEA:29679"/>
        <dbReference type="ChEBI" id="CHEBI:15740"/>
    </reaction>
</comment>
<keyword evidence="3" id="KW-1003">Cell membrane</keyword>
<evidence type="ECO:0000256" key="9">
    <source>
        <dbReference type="ARBA" id="ARBA00049660"/>
    </source>
</evidence>
<dbReference type="InterPro" id="IPR023271">
    <property type="entry name" value="Aquaporin-like"/>
</dbReference>
<dbReference type="GO" id="GO:0005886">
    <property type="term" value="C:plasma membrane"/>
    <property type="evidence" value="ECO:0007669"/>
    <property type="project" value="UniProtKB-SubCell"/>
</dbReference>
<accession>A0A379TDF1</accession>
<evidence type="ECO:0000313" key="11">
    <source>
        <dbReference type="EMBL" id="SUG48461.1"/>
    </source>
</evidence>
<feature type="transmembrane region" description="Helical" evidence="10">
    <location>
        <begin position="20"/>
        <end position="39"/>
    </location>
</feature>
<keyword evidence="6 10" id="KW-1133">Transmembrane helix</keyword>
<dbReference type="InterPro" id="IPR000292">
    <property type="entry name" value="For/NO2_transpt"/>
</dbReference>
<dbReference type="PANTHER" id="PTHR30520">
    <property type="entry name" value="FORMATE TRANSPORTER-RELATED"/>
    <property type="match status" value="1"/>
</dbReference>
<dbReference type="InterPro" id="IPR024002">
    <property type="entry name" value="For/NO2_transpt_CS"/>
</dbReference>
<organism evidence="11 12">
    <name type="scientific">Salmonella enterica subsp. arizonae</name>
    <dbReference type="NCBI Taxonomy" id="59203"/>
    <lineage>
        <taxon>Bacteria</taxon>
        <taxon>Pseudomonadati</taxon>
        <taxon>Pseudomonadota</taxon>
        <taxon>Gammaproteobacteria</taxon>
        <taxon>Enterobacterales</taxon>
        <taxon>Enterobacteriaceae</taxon>
        <taxon>Salmonella</taxon>
    </lineage>
</organism>
<dbReference type="Gene3D" id="1.20.1080.10">
    <property type="entry name" value="Glycerol uptake facilitator protein"/>
    <property type="match status" value="1"/>
</dbReference>
<dbReference type="EMBL" id="UGXG01000002">
    <property type="protein sequence ID" value="SUG48461.1"/>
    <property type="molecule type" value="Genomic_DNA"/>
</dbReference>
<dbReference type="PANTHER" id="PTHR30520:SF10">
    <property type="entry name" value="FORMATE CHANNEL FOCA-RELATED"/>
    <property type="match status" value="1"/>
</dbReference>
<proteinExistence type="inferred from homology"/>
<dbReference type="Proteomes" id="UP000254741">
    <property type="component" value="Unassembled WGS sequence"/>
</dbReference>